<sequence>MSMPPRRQTIRPPDKGSFPLDREGECTSKMSKYMTCLKQHKQDNDKCRLPAKDYLECRMNNNLMAKESWSKLGYKDLVDTPTVEVSGKS</sequence>
<dbReference type="PROSITE" id="PS51808">
    <property type="entry name" value="CHCH"/>
    <property type="match status" value="1"/>
</dbReference>
<evidence type="ECO:0000256" key="5">
    <source>
        <dbReference type="SAM" id="MobiDB-lite"/>
    </source>
</evidence>
<evidence type="ECO:0000259" key="6">
    <source>
        <dbReference type="Pfam" id="PF06747"/>
    </source>
</evidence>
<dbReference type="GO" id="GO:0033617">
    <property type="term" value="P:mitochondrial respiratory chain complex IV assembly"/>
    <property type="evidence" value="ECO:0007669"/>
    <property type="project" value="TreeGrafter"/>
</dbReference>
<proteinExistence type="inferred from homology"/>
<evidence type="ECO:0000313" key="7">
    <source>
        <dbReference type="EMBL" id="OWF45060.1"/>
    </source>
</evidence>
<dbReference type="STRING" id="6573.A0A210Q8I4"/>
<name>A0A210Q8I4_MIZYE</name>
<dbReference type="PANTHER" id="PTHR21107:SF2">
    <property type="entry name" value="CYTOCHROME C OXIDASE ASSEMBLY PROTEIN COX19"/>
    <property type="match status" value="1"/>
</dbReference>
<evidence type="ECO:0000256" key="3">
    <source>
        <dbReference type="ARBA" id="ARBA00023157"/>
    </source>
</evidence>
<accession>A0A210Q8I4</accession>
<dbReference type="OrthoDB" id="268594at2759"/>
<organism evidence="7 8">
    <name type="scientific">Mizuhopecten yessoensis</name>
    <name type="common">Japanese scallop</name>
    <name type="synonym">Patinopecten yessoensis</name>
    <dbReference type="NCBI Taxonomy" id="6573"/>
    <lineage>
        <taxon>Eukaryota</taxon>
        <taxon>Metazoa</taxon>
        <taxon>Spiralia</taxon>
        <taxon>Lophotrochozoa</taxon>
        <taxon>Mollusca</taxon>
        <taxon>Bivalvia</taxon>
        <taxon>Autobranchia</taxon>
        <taxon>Pteriomorphia</taxon>
        <taxon>Pectinida</taxon>
        <taxon>Pectinoidea</taxon>
        <taxon>Pectinidae</taxon>
        <taxon>Mizuhopecten</taxon>
    </lineage>
</organism>
<feature type="region of interest" description="Disordered" evidence="5">
    <location>
        <begin position="1"/>
        <end position="22"/>
    </location>
</feature>
<evidence type="ECO:0000313" key="8">
    <source>
        <dbReference type="Proteomes" id="UP000242188"/>
    </source>
</evidence>
<comment type="similarity">
    <text evidence="4">Belongs to the COX19 family.</text>
</comment>
<evidence type="ECO:0000256" key="1">
    <source>
        <dbReference type="ARBA" id="ARBA00004496"/>
    </source>
</evidence>
<dbReference type="InterPro" id="IPR010625">
    <property type="entry name" value="CHCH"/>
</dbReference>
<dbReference type="EMBL" id="NEDP02004588">
    <property type="protein sequence ID" value="OWF45060.1"/>
    <property type="molecule type" value="Genomic_DNA"/>
</dbReference>
<protein>
    <submittedName>
        <fullName evidence="7">Cytochrome c oxidase assembly protein COX19</fullName>
    </submittedName>
</protein>
<dbReference type="Proteomes" id="UP000242188">
    <property type="component" value="Unassembled WGS sequence"/>
</dbReference>
<comment type="caution">
    <text evidence="7">The sequence shown here is derived from an EMBL/GenBank/DDBJ whole genome shotgun (WGS) entry which is preliminary data.</text>
</comment>
<dbReference type="PANTHER" id="PTHR21107">
    <property type="entry name" value="CYTOCHROME C OXIDASE ASSEMBLY PROTEIN COX19"/>
    <property type="match status" value="1"/>
</dbReference>
<gene>
    <name evidence="7" type="ORF">KP79_PYT05071</name>
</gene>
<keyword evidence="3" id="KW-1015">Disulfide bond</keyword>
<reference evidence="7 8" key="1">
    <citation type="journal article" date="2017" name="Nat. Ecol. Evol.">
        <title>Scallop genome provides insights into evolution of bilaterian karyotype and development.</title>
        <authorList>
            <person name="Wang S."/>
            <person name="Zhang J."/>
            <person name="Jiao W."/>
            <person name="Li J."/>
            <person name="Xun X."/>
            <person name="Sun Y."/>
            <person name="Guo X."/>
            <person name="Huan P."/>
            <person name="Dong B."/>
            <person name="Zhang L."/>
            <person name="Hu X."/>
            <person name="Sun X."/>
            <person name="Wang J."/>
            <person name="Zhao C."/>
            <person name="Wang Y."/>
            <person name="Wang D."/>
            <person name="Huang X."/>
            <person name="Wang R."/>
            <person name="Lv J."/>
            <person name="Li Y."/>
            <person name="Zhang Z."/>
            <person name="Liu B."/>
            <person name="Lu W."/>
            <person name="Hui Y."/>
            <person name="Liang J."/>
            <person name="Zhou Z."/>
            <person name="Hou R."/>
            <person name="Li X."/>
            <person name="Liu Y."/>
            <person name="Li H."/>
            <person name="Ning X."/>
            <person name="Lin Y."/>
            <person name="Zhao L."/>
            <person name="Xing Q."/>
            <person name="Dou J."/>
            <person name="Li Y."/>
            <person name="Mao J."/>
            <person name="Guo H."/>
            <person name="Dou H."/>
            <person name="Li T."/>
            <person name="Mu C."/>
            <person name="Jiang W."/>
            <person name="Fu Q."/>
            <person name="Fu X."/>
            <person name="Miao Y."/>
            <person name="Liu J."/>
            <person name="Yu Q."/>
            <person name="Li R."/>
            <person name="Liao H."/>
            <person name="Li X."/>
            <person name="Kong Y."/>
            <person name="Jiang Z."/>
            <person name="Chourrout D."/>
            <person name="Li R."/>
            <person name="Bao Z."/>
        </authorList>
    </citation>
    <scope>NUCLEOTIDE SEQUENCE [LARGE SCALE GENOMIC DNA]</scope>
    <source>
        <strain evidence="7 8">PY_sf001</strain>
    </source>
</reference>
<comment type="subcellular location">
    <subcellularLocation>
        <location evidence="1">Cytoplasm</location>
    </subcellularLocation>
</comment>
<keyword evidence="8" id="KW-1185">Reference proteome</keyword>
<dbReference type="InterPro" id="IPR051383">
    <property type="entry name" value="COX19"/>
</dbReference>
<feature type="domain" description="CHCH" evidence="6">
    <location>
        <begin position="26"/>
        <end position="60"/>
    </location>
</feature>
<dbReference type="Pfam" id="PF06747">
    <property type="entry name" value="CHCH"/>
    <property type="match status" value="1"/>
</dbReference>
<evidence type="ECO:0000256" key="4">
    <source>
        <dbReference type="ARBA" id="ARBA00038223"/>
    </source>
</evidence>
<dbReference type="AlphaFoldDB" id="A0A210Q8I4"/>
<keyword evidence="2" id="KW-0963">Cytoplasm</keyword>
<evidence type="ECO:0000256" key="2">
    <source>
        <dbReference type="ARBA" id="ARBA00022490"/>
    </source>
</evidence>
<dbReference type="GO" id="GO:0005758">
    <property type="term" value="C:mitochondrial intermembrane space"/>
    <property type="evidence" value="ECO:0007669"/>
    <property type="project" value="TreeGrafter"/>
</dbReference>